<evidence type="ECO:0000313" key="2">
    <source>
        <dbReference type="Proteomes" id="UP000078492"/>
    </source>
</evidence>
<dbReference type="EMBL" id="KQ978847">
    <property type="protein sequence ID" value="KYN27978.1"/>
    <property type="molecule type" value="Genomic_DNA"/>
</dbReference>
<proteinExistence type="predicted"/>
<dbReference type="Gene3D" id="3.40.960.10">
    <property type="entry name" value="VSR Endonuclease"/>
    <property type="match status" value="1"/>
</dbReference>
<evidence type="ECO:0000313" key="1">
    <source>
        <dbReference type="EMBL" id="KYN27978.1"/>
    </source>
</evidence>
<organism evidence="1 2">
    <name type="scientific">Trachymyrmex cornetzi</name>
    <dbReference type="NCBI Taxonomy" id="471704"/>
    <lineage>
        <taxon>Eukaryota</taxon>
        <taxon>Metazoa</taxon>
        <taxon>Ecdysozoa</taxon>
        <taxon>Arthropoda</taxon>
        <taxon>Hexapoda</taxon>
        <taxon>Insecta</taxon>
        <taxon>Pterygota</taxon>
        <taxon>Neoptera</taxon>
        <taxon>Endopterygota</taxon>
        <taxon>Hymenoptera</taxon>
        <taxon>Apocrita</taxon>
        <taxon>Aculeata</taxon>
        <taxon>Formicoidea</taxon>
        <taxon>Formicidae</taxon>
        <taxon>Myrmicinae</taxon>
        <taxon>Trachymyrmex</taxon>
    </lineage>
</organism>
<reference evidence="1 2" key="1">
    <citation type="submission" date="2015-09" db="EMBL/GenBank/DDBJ databases">
        <title>Trachymyrmex cornetzi WGS genome.</title>
        <authorList>
            <person name="Nygaard S."/>
            <person name="Hu H."/>
            <person name="Boomsma J."/>
            <person name="Zhang G."/>
        </authorList>
    </citation>
    <scope>NUCLEOTIDE SEQUENCE [LARGE SCALE GENOMIC DNA]</scope>
    <source>
        <strain evidence="1">Tcor2-1</strain>
        <tissue evidence="1">Whole body</tissue>
    </source>
</reference>
<keyword evidence="2" id="KW-1185">Reference proteome</keyword>
<accession>A0A151JP26</accession>
<protein>
    <submittedName>
        <fullName evidence="1">Uncharacterized protein</fullName>
    </submittedName>
</protein>
<gene>
    <name evidence="1" type="ORF">ALC57_02614</name>
</gene>
<dbReference type="AlphaFoldDB" id="A0A151JP26"/>
<sequence length="226" mass="26963">MYYERRRHYNPILIVRAAAGSRGGYCVACNMGDRKDRRIDDRRVDGYYESESANEMQRYVFQFHGCFWHGYPTCYQMNRDRVLSPADHNDTIDARYKRTLALTYRLQKRDYHVIEKWECDFDWEMRENPEMSDFLKNHSLIKPDPLEPRDAFFGDRTGNITTRYEITSTKKIMSFVSDGSKFYAYIYIYIYISIVRTPEGHTHEVCKIKGILNFNNSIILNFNSIK</sequence>
<name>A0A151JP26_9HYME</name>
<dbReference type="Proteomes" id="UP000078492">
    <property type="component" value="Unassembled WGS sequence"/>
</dbReference>